<feature type="compositionally biased region" description="Acidic residues" evidence="1">
    <location>
        <begin position="99"/>
        <end position="112"/>
    </location>
</feature>
<dbReference type="Proteomes" id="UP000186292">
    <property type="component" value="Unassembled WGS sequence"/>
</dbReference>
<gene>
    <name evidence="2" type="ORF">SAMN05444817_103146</name>
</gene>
<dbReference type="EMBL" id="FTOF01000003">
    <property type="protein sequence ID" value="SIS43244.1"/>
    <property type="molecule type" value="Genomic_DNA"/>
</dbReference>
<reference evidence="3" key="1">
    <citation type="submission" date="2017-01" db="EMBL/GenBank/DDBJ databases">
        <authorList>
            <person name="Varghese N."/>
            <person name="Submissions S."/>
        </authorList>
    </citation>
    <scope>NUCLEOTIDE SEQUENCE [LARGE SCALE GENOMIC DNA]</scope>
    <source>
        <strain evidence="3">DSM 44531</strain>
    </source>
</reference>
<evidence type="ECO:0000256" key="1">
    <source>
        <dbReference type="SAM" id="MobiDB-lite"/>
    </source>
</evidence>
<feature type="region of interest" description="Disordered" evidence="1">
    <location>
        <begin position="94"/>
        <end position="113"/>
    </location>
</feature>
<dbReference type="STRING" id="1161099.SAMN05444817_103146"/>
<evidence type="ECO:0000313" key="2">
    <source>
        <dbReference type="EMBL" id="SIS43244.1"/>
    </source>
</evidence>
<dbReference type="RefSeq" id="WP_076598763.1">
    <property type="nucleotide sequence ID" value="NZ_CP046976.1"/>
</dbReference>
<evidence type="ECO:0000313" key="3">
    <source>
        <dbReference type="Proteomes" id="UP000186292"/>
    </source>
</evidence>
<feature type="compositionally biased region" description="Basic and acidic residues" evidence="1">
    <location>
        <begin position="177"/>
        <end position="187"/>
    </location>
</feature>
<dbReference type="OrthoDB" id="9790372at2"/>
<dbReference type="Pfam" id="PF02620">
    <property type="entry name" value="YceD"/>
    <property type="match status" value="1"/>
</dbReference>
<proteinExistence type="predicted"/>
<dbReference type="InterPro" id="IPR003772">
    <property type="entry name" value="YceD"/>
</dbReference>
<organism evidence="2 3">
    <name type="scientific">Corynebacterium appendicis CIP 107643</name>
    <dbReference type="NCBI Taxonomy" id="1161099"/>
    <lineage>
        <taxon>Bacteria</taxon>
        <taxon>Bacillati</taxon>
        <taxon>Actinomycetota</taxon>
        <taxon>Actinomycetes</taxon>
        <taxon>Mycobacteriales</taxon>
        <taxon>Corynebacteriaceae</taxon>
        <taxon>Corynebacterium</taxon>
    </lineage>
</organism>
<keyword evidence="3" id="KW-1185">Reference proteome</keyword>
<accession>A0A1N7J1U0</accession>
<dbReference type="AlphaFoldDB" id="A0A1N7J1U0"/>
<sequence length="187" mass="19577">MATNPFVVDVSEALRGDGLPVTTTLTGPSPSRIGPEMIAIPEGQEVTVEATVTPLGGGVLVDATATAQLKGQCVRCLRELTPTEEISVSQVFSGSDDFITGDDAGEEDDGSGDDVPRIIDDTVNLEQAFIDEAGLNLPFNPVCEPACPEDSDVPTPDGVSGEKNDLVDPRWAGLEKFLSDEDSGSKK</sequence>
<name>A0A1N7J1U0_9CORY</name>
<feature type="region of interest" description="Disordered" evidence="1">
    <location>
        <begin position="143"/>
        <end position="187"/>
    </location>
</feature>
<protein>
    <submittedName>
        <fullName evidence="2">Uncharacterized protein</fullName>
    </submittedName>
</protein>